<dbReference type="GO" id="GO:0004673">
    <property type="term" value="F:protein histidine kinase activity"/>
    <property type="evidence" value="ECO:0007669"/>
    <property type="project" value="UniProtKB-EC"/>
</dbReference>
<dbReference type="SMART" id="SM00387">
    <property type="entry name" value="HATPase_c"/>
    <property type="match status" value="1"/>
</dbReference>
<feature type="transmembrane region" description="Helical" evidence="7">
    <location>
        <begin position="77"/>
        <end position="97"/>
    </location>
</feature>
<evidence type="ECO:0000259" key="8">
    <source>
        <dbReference type="PROSITE" id="PS50109"/>
    </source>
</evidence>
<keyword evidence="4" id="KW-0547">Nucleotide-binding</keyword>
<evidence type="ECO:0000313" key="10">
    <source>
        <dbReference type="Proteomes" id="UP000473531"/>
    </source>
</evidence>
<feature type="transmembrane region" description="Helical" evidence="7">
    <location>
        <begin position="273"/>
        <end position="293"/>
    </location>
</feature>
<evidence type="ECO:0000256" key="3">
    <source>
        <dbReference type="ARBA" id="ARBA00022679"/>
    </source>
</evidence>
<comment type="caution">
    <text evidence="9">The sequence shown here is derived from an EMBL/GenBank/DDBJ whole genome shotgun (WGS) entry which is preliminary data.</text>
</comment>
<keyword evidence="5 9" id="KW-0418">Kinase</keyword>
<dbReference type="Gene3D" id="3.30.565.10">
    <property type="entry name" value="Histidine kinase-like ATPase, C-terminal domain"/>
    <property type="match status" value="1"/>
</dbReference>
<keyword evidence="7" id="KW-1133">Transmembrane helix</keyword>
<dbReference type="Proteomes" id="UP000473531">
    <property type="component" value="Unassembled WGS sequence"/>
</dbReference>
<dbReference type="SUPFAM" id="SSF55781">
    <property type="entry name" value="GAF domain-like"/>
    <property type="match status" value="1"/>
</dbReference>
<dbReference type="PROSITE" id="PS50109">
    <property type="entry name" value="HIS_KIN"/>
    <property type="match status" value="1"/>
</dbReference>
<dbReference type="PRINTS" id="PR00344">
    <property type="entry name" value="BCTRLSENSOR"/>
</dbReference>
<feature type="transmembrane region" description="Helical" evidence="7">
    <location>
        <begin position="52"/>
        <end position="71"/>
    </location>
</feature>
<keyword evidence="7" id="KW-0472">Membrane</keyword>
<feature type="transmembrane region" description="Helical" evidence="7">
    <location>
        <begin position="148"/>
        <end position="167"/>
    </location>
</feature>
<dbReference type="SUPFAM" id="SSF55874">
    <property type="entry name" value="ATPase domain of HSP90 chaperone/DNA topoisomerase II/histidine kinase"/>
    <property type="match status" value="1"/>
</dbReference>
<organism evidence="9 10">
    <name type="scientific">Allopontixanthobacter confluentis</name>
    <dbReference type="NCBI Taxonomy" id="1849021"/>
    <lineage>
        <taxon>Bacteria</taxon>
        <taxon>Pseudomonadati</taxon>
        <taxon>Pseudomonadota</taxon>
        <taxon>Alphaproteobacteria</taxon>
        <taxon>Sphingomonadales</taxon>
        <taxon>Erythrobacteraceae</taxon>
        <taxon>Allopontixanthobacter</taxon>
    </lineage>
</organism>
<dbReference type="OrthoDB" id="9785691at2"/>
<accession>A0A6L7GEM3</accession>
<keyword evidence="6" id="KW-0067">ATP-binding</keyword>
<dbReference type="AlphaFoldDB" id="A0A6L7GEM3"/>
<evidence type="ECO:0000256" key="4">
    <source>
        <dbReference type="ARBA" id="ARBA00022741"/>
    </source>
</evidence>
<feature type="transmembrane region" description="Helical" evidence="7">
    <location>
        <begin position="109"/>
        <end position="128"/>
    </location>
</feature>
<dbReference type="InterPro" id="IPR003594">
    <property type="entry name" value="HATPase_dom"/>
</dbReference>
<feature type="transmembrane region" description="Helical" evidence="7">
    <location>
        <begin position="242"/>
        <end position="267"/>
    </location>
</feature>
<name>A0A6L7GEM3_9SPHN</name>
<dbReference type="InterPro" id="IPR005467">
    <property type="entry name" value="His_kinase_dom"/>
</dbReference>
<proteinExistence type="predicted"/>
<evidence type="ECO:0000256" key="1">
    <source>
        <dbReference type="ARBA" id="ARBA00000085"/>
    </source>
</evidence>
<gene>
    <name evidence="9" type="primary">prsK</name>
    <name evidence="9" type="ORF">GRI44_04185</name>
</gene>
<comment type="catalytic activity">
    <reaction evidence="1">
        <text>ATP + protein L-histidine = ADP + protein N-phospho-L-histidine.</text>
        <dbReference type="EC" id="2.7.13.3"/>
    </reaction>
</comment>
<evidence type="ECO:0000256" key="2">
    <source>
        <dbReference type="ARBA" id="ARBA00012438"/>
    </source>
</evidence>
<dbReference type="EMBL" id="WTYU01000001">
    <property type="protein sequence ID" value="MXP13945.1"/>
    <property type="molecule type" value="Genomic_DNA"/>
</dbReference>
<evidence type="ECO:0000256" key="5">
    <source>
        <dbReference type="ARBA" id="ARBA00022777"/>
    </source>
</evidence>
<feature type="domain" description="Histidine kinase" evidence="8">
    <location>
        <begin position="497"/>
        <end position="699"/>
    </location>
</feature>
<dbReference type="Pfam" id="PF01590">
    <property type="entry name" value="GAF"/>
    <property type="match status" value="1"/>
</dbReference>
<sequence length="716" mass="78827">MAAWPQGWLIASFALHLMGAIACAIAAGWLIHRVEKPARAEHADVQVRPDRTATIGALCLTALWSAIVAALGPYAYAATLAEAGRNLAWIFVLYRLFANDGRHRSLTPIRPVVVVLAFVEILQIALLLAKMKLAQSASDATLTYEISMLFYIMVSVGALVLLHNLYGGASDVARKVLQWSAIALGAMWAYDLNYFTIGYLSGHLPFEMAALRGLVTALVAILVAFGTASMSAQLRLRPSREVAFRTLSLILIGGYLLVMVMIAQSLAMLGGNFARLTQVGFLFFASVAALLWLPSQRMRRWLRVMTVKHLFQHRYDYRAEWLRFTRTIGQGADSSSSLPERVVKAMADITDSPSGLLLLPDENGAYQLASRWRWPDIDVPAIAMPVQLAELFENDSFILDLDDVRLGSDRYGEAELLPNWLRDADKAWALVPLIHFDRLTGVIILSRPAAPRRLDWEDFDLLRVVGQQLASYLAEQSGHQALMEAARFEDFNRRIAFVMHDIKNLASQMALLARNAERHADNPAFRADMLVTLTNSADKLNGLLARLGRYGTHGSDKREAVDLGEIAALVVKRYASIHPVSVVRKDSGKVLADPEALEQALVHLVHNAVEASDAGLPVYLDISTDGVNGRIDVIDSGCGMSPEFVRNGLFKPFVSSKPAGFGIGAFESREMIRAMGGRLEVETRETLGTRFTVQLPLFAAAEFLSRGPDDYKAEVA</sequence>
<dbReference type="InterPro" id="IPR004358">
    <property type="entry name" value="Sig_transdc_His_kin-like_C"/>
</dbReference>
<feature type="transmembrane region" description="Helical" evidence="7">
    <location>
        <begin position="179"/>
        <end position="197"/>
    </location>
</feature>
<dbReference type="InterPro" id="IPR003018">
    <property type="entry name" value="GAF"/>
</dbReference>
<dbReference type="EC" id="2.7.13.3" evidence="2"/>
<keyword evidence="3 9" id="KW-0808">Transferase</keyword>
<dbReference type="Pfam" id="PF02518">
    <property type="entry name" value="HATPase_c"/>
    <property type="match status" value="1"/>
</dbReference>
<dbReference type="InterPro" id="IPR029016">
    <property type="entry name" value="GAF-like_dom_sf"/>
</dbReference>
<dbReference type="PANTHER" id="PTHR44936:SF10">
    <property type="entry name" value="SENSOR PROTEIN RSTB"/>
    <property type="match status" value="1"/>
</dbReference>
<evidence type="ECO:0000256" key="7">
    <source>
        <dbReference type="SAM" id="Phobius"/>
    </source>
</evidence>
<dbReference type="Gene3D" id="3.30.450.40">
    <property type="match status" value="1"/>
</dbReference>
<keyword evidence="7" id="KW-0812">Transmembrane</keyword>
<feature type="transmembrane region" description="Helical" evidence="7">
    <location>
        <begin position="6"/>
        <end position="31"/>
    </location>
</feature>
<dbReference type="GO" id="GO:0005524">
    <property type="term" value="F:ATP binding"/>
    <property type="evidence" value="ECO:0007669"/>
    <property type="project" value="UniProtKB-KW"/>
</dbReference>
<dbReference type="InterPro" id="IPR014265">
    <property type="entry name" value="XrtA/PrsK"/>
</dbReference>
<evidence type="ECO:0000256" key="6">
    <source>
        <dbReference type="ARBA" id="ARBA00022840"/>
    </source>
</evidence>
<feature type="transmembrane region" description="Helical" evidence="7">
    <location>
        <begin position="209"/>
        <end position="230"/>
    </location>
</feature>
<keyword evidence="10" id="KW-1185">Reference proteome</keyword>
<dbReference type="InterPro" id="IPR036890">
    <property type="entry name" value="HATPase_C_sf"/>
</dbReference>
<dbReference type="RefSeq" id="WP_160600165.1">
    <property type="nucleotide sequence ID" value="NZ_WTYU01000001.1"/>
</dbReference>
<evidence type="ECO:0000313" key="9">
    <source>
        <dbReference type="EMBL" id="MXP13945.1"/>
    </source>
</evidence>
<dbReference type="InterPro" id="IPR050980">
    <property type="entry name" value="2C_sensor_his_kinase"/>
</dbReference>
<reference evidence="9 10" key="1">
    <citation type="submission" date="2019-12" db="EMBL/GenBank/DDBJ databases">
        <title>Genomic-based taxomic classification of the family Erythrobacteraceae.</title>
        <authorList>
            <person name="Xu L."/>
        </authorList>
    </citation>
    <scope>NUCLEOTIDE SEQUENCE [LARGE SCALE GENOMIC DNA]</scope>
    <source>
        <strain evidence="9 10">KCTC 52259</strain>
    </source>
</reference>
<protein>
    <recommendedName>
        <fullName evidence="2">histidine kinase</fullName>
        <ecNumber evidence="2">2.7.13.3</ecNumber>
    </recommendedName>
</protein>
<dbReference type="NCBIfam" id="TIGR02916">
    <property type="entry name" value="PEP_his_kin"/>
    <property type="match status" value="1"/>
</dbReference>
<dbReference type="PANTHER" id="PTHR44936">
    <property type="entry name" value="SENSOR PROTEIN CREC"/>
    <property type="match status" value="1"/>
</dbReference>